<dbReference type="EMBL" id="JALKCH010000004">
    <property type="protein sequence ID" value="MCK0196655.1"/>
    <property type="molecule type" value="Genomic_DNA"/>
</dbReference>
<reference evidence="3 4" key="1">
    <citation type="submission" date="2022-04" db="EMBL/GenBank/DDBJ databases">
        <authorList>
            <person name="Grouzdev D.S."/>
            <person name="Pantiukh K.S."/>
            <person name="Krutkina M.S."/>
        </authorList>
    </citation>
    <scope>NUCLEOTIDE SEQUENCE [LARGE SCALE GENOMIC DNA]</scope>
    <source>
        <strain evidence="3 4">6x-1</strain>
    </source>
</reference>
<protein>
    <submittedName>
        <fullName evidence="3">DUF58 domain-containing protein</fullName>
    </submittedName>
</protein>
<dbReference type="PANTHER" id="PTHR33608">
    <property type="entry name" value="BLL2464 PROTEIN"/>
    <property type="match status" value="1"/>
</dbReference>
<evidence type="ECO:0000256" key="1">
    <source>
        <dbReference type="SAM" id="MobiDB-lite"/>
    </source>
</evidence>
<feature type="region of interest" description="Disordered" evidence="1">
    <location>
        <begin position="292"/>
        <end position="312"/>
    </location>
</feature>
<evidence type="ECO:0000313" key="3">
    <source>
        <dbReference type="EMBL" id="MCK0196655.1"/>
    </source>
</evidence>
<proteinExistence type="predicted"/>
<dbReference type="InterPro" id="IPR002881">
    <property type="entry name" value="DUF58"/>
</dbReference>
<evidence type="ECO:0000313" key="4">
    <source>
        <dbReference type="Proteomes" id="UP001203284"/>
    </source>
</evidence>
<dbReference type="Proteomes" id="UP001203284">
    <property type="component" value="Unassembled WGS sequence"/>
</dbReference>
<evidence type="ECO:0000259" key="2">
    <source>
        <dbReference type="Pfam" id="PF01882"/>
    </source>
</evidence>
<sequence length="312" mass="34532">MERDADTAVQSAAQSAASLVAAMPRLVLEARRIAATVYHGVHGRRRAGAGENFWQYRRFVDGEPSNRVDWRRSARDDHLYVREREWEAAHTVWIWPDLSPSMVFASPLARETKRDRALVVAFALADLLVRGGERVGIPGVMRPSASRNIVEKMAESLVHAASLPDSLPPSFSPSPLAEVVVLGDLWSPTPEVVASLVSLSASGAHGHVVQVCDPVEETFPYTGRVEFREPESGTRLTIGRAETLREDYVARVDLHRTAIRREAERHNWTFLIHRTDRPATELLLALHARMSGGAPQPAVRAPDDAPSEREPA</sequence>
<keyword evidence="4" id="KW-1185">Reference proteome</keyword>
<feature type="domain" description="DUF58" evidence="2">
    <location>
        <begin position="55"/>
        <end position="257"/>
    </location>
</feature>
<organism evidence="3 4">
    <name type="scientific">Ancylobacter crimeensis</name>
    <dbReference type="NCBI Taxonomy" id="2579147"/>
    <lineage>
        <taxon>Bacteria</taxon>
        <taxon>Pseudomonadati</taxon>
        <taxon>Pseudomonadota</taxon>
        <taxon>Alphaproteobacteria</taxon>
        <taxon>Hyphomicrobiales</taxon>
        <taxon>Xanthobacteraceae</taxon>
        <taxon>Ancylobacter</taxon>
    </lineage>
</organism>
<accession>A0ABT0D9N7</accession>
<gene>
    <name evidence="3" type="ORF">MWN34_06975</name>
</gene>
<dbReference type="RefSeq" id="WP_247027956.1">
    <property type="nucleotide sequence ID" value="NZ_JALKCH010000004.1"/>
</dbReference>
<name>A0ABT0D9N7_9HYPH</name>
<comment type="caution">
    <text evidence="3">The sequence shown here is derived from an EMBL/GenBank/DDBJ whole genome shotgun (WGS) entry which is preliminary data.</text>
</comment>
<feature type="compositionally biased region" description="Basic and acidic residues" evidence="1">
    <location>
        <begin position="301"/>
        <end position="312"/>
    </location>
</feature>
<dbReference type="PANTHER" id="PTHR33608:SF6">
    <property type="entry name" value="BLL2464 PROTEIN"/>
    <property type="match status" value="1"/>
</dbReference>
<dbReference type="Pfam" id="PF01882">
    <property type="entry name" value="DUF58"/>
    <property type="match status" value="1"/>
</dbReference>